<protein>
    <submittedName>
        <fullName evidence="2">T9SS type B sorting domain-containing protein</fullName>
    </submittedName>
</protein>
<evidence type="ECO:0000259" key="1">
    <source>
        <dbReference type="Pfam" id="PF23237"/>
    </source>
</evidence>
<dbReference type="PROSITE" id="PS00018">
    <property type="entry name" value="EF_HAND_1"/>
    <property type="match status" value="1"/>
</dbReference>
<organism evidence="2 3">
    <name type="scientific">Spongiivirga citrea</name>
    <dbReference type="NCBI Taxonomy" id="1481457"/>
    <lineage>
        <taxon>Bacteria</taxon>
        <taxon>Pseudomonadati</taxon>
        <taxon>Bacteroidota</taxon>
        <taxon>Flavobacteriia</taxon>
        <taxon>Flavobacteriales</taxon>
        <taxon>Flavobacteriaceae</taxon>
        <taxon>Spongiivirga</taxon>
    </lineage>
</organism>
<dbReference type="Pfam" id="PF23237">
    <property type="entry name" value="HYR_4C"/>
    <property type="match status" value="1"/>
</dbReference>
<keyword evidence="3" id="KW-1185">Reference proteome</keyword>
<feature type="domain" description="HYR-like" evidence="1">
    <location>
        <begin position="621"/>
        <end position="688"/>
    </location>
</feature>
<dbReference type="InterPro" id="IPR018247">
    <property type="entry name" value="EF_Hand_1_Ca_BS"/>
</dbReference>
<dbReference type="InterPro" id="IPR057078">
    <property type="entry name" value="HYR-4C"/>
</dbReference>
<comment type="caution">
    <text evidence="2">The sequence shown here is derived from an EMBL/GenBank/DDBJ whole genome shotgun (WGS) entry which is preliminary data.</text>
</comment>
<evidence type="ECO:0000313" key="3">
    <source>
        <dbReference type="Proteomes" id="UP000474296"/>
    </source>
</evidence>
<reference evidence="2 3" key="1">
    <citation type="submission" date="2020-01" db="EMBL/GenBank/DDBJ databases">
        <title>Spongiivirga citrea KCTC 32990T.</title>
        <authorList>
            <person name="Wang G."/>
        </authorList>
    </citation>
    <scope>NUCLEOTIDE SEQUENCE [LARGE SCALE GENOMIC DNA]</scope>
    <source>
        <strain evidence="2 3">KCTC 32990</strain>
    </source>
</reference>
<dbReference type="NCBIfam" id="TIGR04131">
    <property type="entry name" value="Bac_Flav_CTERM"/>
    <property type="match status" value="1"/>
</dbReference>
<dbReference type="EMBL" id="JAABOQ010000004">
    <property type="protein sequence ID" value="NER17650.1"/>
    <property type="molecule type" value="Genomic_DNA"/>
</dbReference>
<dbReference type="InterPro" id="IPR026341">
    <property type="entry name" value="T9SS_type_B"/>
</dbReference>
<proteinExistence type="predicted"/>
<name>A0A6M0CV38_9FLAO</name>
<dbReference type="Proteomes" id="UP000474296">
    <property type="component" value="Unassembled WGS sequence"/>
</dbReference>
<dbReference type="RefSeq" id="WP_164032327.1">
    <property type="nucleotide sequence ID" value="NZ_JAABOQ010000004.1"/>
</dbReference>
<accession>A0A6M0CV38</accession>
<dbReference type="Pfam" id="PF13585">
    <property type="entry name" value="CHU_C"/>
    <property type="match status" value="1"/>
</dbReference>
<sequence length="1191" mass="128808">MRQFYTRGLGVILVFFTVNISLANSNTLILGNTTDSCTLSNFVEALPQDTTVECANIPDPAILTAIDSCGNNVTVVFKETNNDDGTCTDYTIVREWSACGPSGNVIKHKQTITVRDTVAPYFIQDLPSDLTLECTDTVPDAVTLTAADKCDPSVCVVSFEEEITGLDDGCASNYVITRTWKVNDCAGNENVHVQTLTIEDNEAPEFQQDLPESYTLECTAGIPDAETLTARDSCDSSVCAVSFNEITIGKDDGCDAEYKLKRIWKTEDCAGNENQHIQIITIEDNTPPTFVQTLPTDATFQCDADVPDAQTITAVDSCDSSVCVVDFNEVITGKDDDCPATFQIVRTWTTKDCADNSVSHTQTLTFEDTTAPEFVETLPADIEVSCTDIPDAAVLTANDNCDANLVDVTFEETVFNKDDECDTDYVIKRVWKVSDCATNEVMHTQHITVTSGDPAFVESLPADIEVSCESIPTADTLTATDGCGNMLTVNFEETSTADSTTCGDYTITRTWTAQACDSELVHTQTITVTAPTVSFNETLPENVTVSCTNIRPPETLTAINSCGDAIAVVYEETSTATGDSCEAYTLTRVWKTDSCVDTDITHTQVITVEPADSASFNETLPSDEAIQCTNASAPATLTAVDACGNTIDVVFEESSDQTDNCSSYTLTRTWTAAFCSDNSISHTQTISVTTGESTFNEALPENTEIECTSIPTPATLTAMDGCGTPIEVTFNETSTQVDDCTAYTLTRTWSTASCNDQTLTHTQIITVNPGEGSFVETTLPENIDIQCEDLPDPVVLTATDGCGNSIDVNFEEISDQADDCANYMVTRKWTATYCGDKVLSHTQVINVTSGEISFVEELPADETIECGDPDAAVTLTATDGCGKPVDVTFEETSDQDEANDCPLYLITRTWTAIDCNGSEISHTQIISVGDTIAPTVVETIEDIDLICGQDVPPAPDLTFEDNCTASENLTVEFAEDEQTNNGDIVITRTWSVTDSCDNSETFRQVITITEPATESQTVTNCINDGTIDLMSLFNDNGVTGTWEDLNNSGALTGNEFNTFATGVGTYNFRLIDNTTNCTTGREVTIILDDSCEVLPCRLEDIEISEVVTPNGDGINEFFVIDGVEGCGFVTQVKIFNRLGQLVFESNDYQNDWSGRELGNDQLPSGTYFYIVKLVNSGFDDIQGFIFLGSGA</sequence>
<gene>
    <name evidence="2" type="ORF">GWK10_10540</name>
</gene>
<dbReference type="AlphaFoldDB" id="A0A6M0CV38"/>
<evidence type="ECO:0000313" key="2">
    <source>
        <dbReference type="EMBL" id="NER17650.1"/>
    </source>
</evidence>